<dbReference type="Pfam" id="PF00211">
    <property type="entry name" value="Guanylate_cyc"/>
    <property type="match status" value="1"/>
</dbReference>
<dbReference type="PROSITE" id="PS50125">
    <property type="entry name" value="GUANYLATE_CYCLASE_2"/>
    <property type="match status" value="1"/>
</dbReference>
<comment type="caution">
    <text evidence="2">The sequence shown here is derived from an EMBL/GenBank/DDBJ whole genome shotgun (WGS) entry which is preliminary data.</text>
</comment>
<organism evidence="2 3">
    <name type="scientific">Sneathiella sedimenti</name>
    <dbReference type="NCBI Taxonomy" id="2816034"/>
    <lineage>
        <taxon>Bacteria</taxon>
        <taxon>Pseudomonadati</taxon>
        <taxon>Pseudomonadota</taxon>
        <taxon>Alphaproteobacteria</taxon>
        <taxon>Sneathiellales</taxon>
        <taxon>Sneathiellaceae</taxon>
        <taxon>Sneathiella</taxon>
    </lineage>
</organism>
<dbReference type="PANTHER" id="PTHR43081:SF1">
    <property type="entry name" value="ADENYLATE CYCLASE, TERMINAL-DIFFERENTIATION SPECIFIC"/>
    <property type="match status" value="1"/>
</dbReference>
<dbReference type="SMART" id="SM00044">
    <property type="entry name" value="CYCc"/>
    <property type="match status" value="1"/>
</dbReference>
<proteinExistence type="predicted"/>
<protein>
    <submittedName>
        <fullName evidence="2">Adenylate/guanylate cyclase domain-containing protein</fullName>
    </submittedName>
</protein>
<sequence length="266" mass="28779">MATHSQTDINREKWQKTLSEGHLGKKYWRKLMRLLPGPPRCKACNNPFGGFGGHICRAIGFRPSKKNPRMCALCCEKMPKGGAEVETAILFADVRGSTELAERLGPEKFADALNQFYNTATEILISYDATVDKLIGDEVMAFFIPGFTGPNFKSAAIEAAQELLQKLGYDGSREPSLPVGIGIDSGIAFVGNVGGEEILDFTALGDPVNTAARIQAFAGPGQIFVGERAFSAVADQYPDVKPFTLTVKGKKDPLQVRSIPVTRIPG</sequence>
<dbReference type="PANTHER" id="PTHR43081">
    <property type="entry name" value="ADENYLATE CYCLASE, TERMINAL-DIFFERENTIATION SPECIFIC-RELATED"/>
    <property type="match status" value="1"/>
</dbReference>
<reference evidence="2 3" key="1">
    <citation type="submission" date="2021-03" db="EMBL/GenBank/DDBJ databases">
        <title>Sneathiella sp. CAU 1612 isolated from Kang Won-do.</title>
        <authorList>
            <person name="Kim W."/>
        </authorList>
    </citation>
    <scope>NUCLEOTIDE SEQUENCE [LARGE SCALE GENOMIC DNA]</scope>
    <source>
        <strain evidence="2 3">CAU 1612</strain>
    </source>
</reference>
<dbReference type="Gene3D" id="3.30.70.1230">
    <property type="entry name" value="Nucleotide cyclase"/>
    <property type="match status" value="1"/>
</dbReference>
<evidence type="ECO:0000313" key="3">
    <source>
        <dbReference type="Proteomes" id="UP000664761"/>
    </source>
</evidence>
<evidence type="ECO:0000313" key="2">
    <source>
        <dbReference type="EMBL" id="MBO0334307.1"/>
    </source>
</evidence>
<dbReference type="InterPro" id="IPR029787">
    <property type="entry name" value="Nucleotide_cyclase"/>
</dbReference>
<dbReference type="SUPFAM" id="SSF55073">
    <property type="entry name" value="Nucleotide cyclase"/>
    <property type="match status" value="1"/>
</dbReference>
<dbReference type="CDD" id="cd07302">
    <property type="entry name" value="CHD"/>
    <property type="match status" value="1"/>
</dbReference>
<feature type="domain" description="Guanylate cyclase" evidence="1">
    <location>
        <begin position="88"/>
        <end position="215"/>
    </location>
</feature>
<accession>A0ABS3F7J2</accession>
<name>A0ABS3F7J2_9PROT</name>
<evidence type="ECO:0000259" key="1">
    <source>
        <dbReference type="PROSITE" id="PS50125"/>
    </source>
</evidence>
<dbReference type="Proteomes" id="UP000664761">
    <property type="component" value="Unassembled WGS sequence"/>
</dbReference>
<dbReference type="InterPro" id="IPR050697">
    <property type="entry name" value="Adenylyl/Guanylyl_Cyclase_3/4"/>
</dbReference>
<dbReference type="RefSeq" id="WP_207045981.1">
    <property type="nucleotide sequence ID" value="NZ_JAFLNC010000004.1"/>
</dbReference>
<dbReference type="EMBL" id="JAFLNC010000004">
    <property type="protein sequence ID" value="MBO0334307.1"/>
    <property type="molecule type" value="Genomic_DNA"/>
</dbReference>
<gene>
    <name evidence="2" type="ORF">J0X12_11815</name>
</gene>
<keyword evidence="3" id="KW-1185">Reference proteome</keyword>
<dbReference type="InterPro" id="IPR001054">
    <property type="entry name" value="A/G_cyclase"/>
</dbReference>